<dbReference type="OrthoDB" id="4611853at2"/>
<dbReference type="SUPFAM" id="SSF53756">
    <property type="entry name" value="UDP-Glycosyltransferase/glycogen phosphorylase"/>
    <property type="match status" value="1"/>
</dbReference>
<dbReference type="PANTHER" id="PTHR45947">
    <property type="entry name" value="SULFOQUINOVOSYL TRANSFERASE SQD2"/>
    <property type="match status" value="1"/>
</dbReference>
<dbReference type="InterPro" id="IPR050194">
    <property type="entry name" value="Glycosyltransferase_grp1"/>
</dbReference>
<organism evidence="3 4">
    <name type="scientific">Mangrovimicrobium sediminis</name>
    <dbReference type="NCBI Taxonomy" id="2562682"/>
    <lineage>
        <taxon>Bacteria</taxon>
        <taxon>Pseudomonadati</taxon>
        <taxon>Pseudomonadota</taxon>
        <taxon>Gammaproteobacteria</taxon>
        <taxon>Cellvibrionales</taxon>
        <taxon>Halieaceae</taxon>
        <taxon>Mangrovimicrobium</taxon>
    </lineage>
</organism>
<accession>A0A4Z0M820</accession>
<reference evidence="3 4" key="1">
    <citation type="submission" date="2019-04" db="EMBL/GenBank/DDBJ databases">
        <title>Taxonomy of novel Haliea sp. from mangrove soil of West Coast of India.</title>
        <authorList>
            <person name="Verma A."/>
            <person name="Kumar P."/>
            <person name="Krishnamurthi S."/>
        </authorList>
    </citation>
    <scope>NUCLEOTIDE SEQUENCE [LARGE SCALE GENOMIC DNA]</scope>
    <source>
        <strain evidence="3 4">SAOS-164</strain>
    </source>
</reference>
<gene>
    <name evidence="3" type="ORF">E4634_01935</name>
</gene>
<feature type="domain" description="Glycosyltransferase subfamily 4-like N-terminal" evidence="2">
    <location>
        <begin position="21"/>
        <end position="167"/>
    </location>
</feature>
<dbReference type="Proteomes" id="UP000298050">
    <property type="component" value="Unassembled WGS sequence"/>
</dbReference>
<protein>
    <submittedName>
        <fullName evidence="3">Glycosyltransferase</fullName>
    </submittedName>
</protein>
<dbReference type="CDD" id="cd03801">
    <property type="entry name" value="GT4_PimA-like"/>
    <property type="match status" value="1"/>
</dbReference>
<evidence type="ECO:0000259" key="1">
    <source>
        <dbReference type="Pfam" id="PF00534"/>
    </source>
</evidence>
<feature type="domain" description="Glycosyl transferase family 1" evidence="1">
    <location>
        <begin position="192"/>
        <end position="350"/>
    </location>
</feature>
<dbReference type="InterPro" id="IPR028098">
    <property type="entry name" value="Glyco_trans_4-like_N"/>
</dbReference>
<dbReference type="InterPro" id="IPR001296">
    <property type="entry name" value="Glyco_trans_1"/>
</dbReference>
<comment type="caution">
    <text evidence="3">The sequence shown here is derived from an EMBL/GenBank/DDBJ whole genome shotgun (WGS) entry which is preliminary data.</text>
</comment>
<name>A0A4Z0M820_9GAMM</name>
<keyword evidence="4" id="KW-1185">Reference proteome</keyword>
<evidence type="ECO:0000313" key="4">
    <source>
        <dbReference type="Proteomes" id="UP000298050"/>
    </source>
</evidence>
<dbReference type="AlphaFoldDB" id="A0A4Z0M820"/>
<sequence length="386" mass="41405">MPNPDKPQLLLVTRNFPPLTGGMERLMQHTAQGLAEWAQLSIVGPRGCSVWAPAGCEVVEVPASLGGFVTRGTLAAWRACSRRRFDLVIGGSGLAAPSLRALQLRFGVPTAVFVHGLDIVVDNLAYQTLFTPCLRGADLVIANSHNTMALACERGVAEKQVSVVNPGTSIPDLSQVASREDFCARYDIPFRQILLFAGRITRRKGLSRFIENCLATILAEKPEAGLVVVGDNPGDSLNQQGEMGRVLERVASLSLENKVRFLGQVSDADLLAAFAAADLQVFPLLEIPGDVEGFGMVAIEAAACGTPTIAFHCGGVADAISEDSGQLVPPGDYAEFTRRVLQQLEEQPAGQAVACRSHAEKYSWPRFHQHLHNALGPLLEPGKKQP</sequence>
<dbReference type="PANTHER" id="PTHR45947:SF3">
    <property type="entry name" value="SULFOQUINOVOSYL TRANSFERASE SQD2"/>
    <property type="match status" value="1"/>
</dbReference>
<dbReference type="Pfam" id="PF13579">
    <property type="entry name" value="Glyco_trans_4_4"/>
    <property type="match status" value="1"/>
</dbReference>
<dbReference type="GO" id="GO:0016757">
    <property type="term" value="F:glycosyltransferase activity"/>
    <property type="evidence" value="ECO:0007669"/>
    <property type="project" value="TreeGrafter"/>
</dbReference>
<evidence type="ECO:0000313" key="3">
    <source>
        <dbReference type="EMBL" id="TGD75671.1"/>
    </source>
</evidence>
<dbReference type="EMBL" id="SRLE01000002">
    <property type="protein sequence ID" value="TGD75671.1"/>
    <property type="molecule type" value="Genomic_DNA"/>
</dbReference>
<dbReference type="Gene3D" id="3.40.50.2000">
    <property type="entry name" value="Glycogen Phosphorylase B"/>
    <property type="match status" value="2"/>
</dbReference>
<dbReference type="Pfam" id="PF00534">
    <property type="entry name" value="Glycos_transf_1"/>
    <property type="match status" value="1"/>
</dbReference>
<proteinExistence type="predicted"/>
<keyword evidence="3" id="KW-0808">Transferase</keyword>
<dbReference type="RefSeq" id="WP_135440923.1">
    <property type="nucleotide sequence ID" value="NZ_SRLE01000002.1"/>
</dbReference>
<evidence type="ECO:0000259" key="2">
    <source>
        <dbReference type="Pfam" id="PF13579"/>
    </source>
</evidence>